<proteinExistence type="inferred from homology"/>
<organism evidence="5">
    <name type="scientific">Sipha flava</name>
    <name type="common">yellow sugarcane aphid</name>
    <dbReference type="NCBI Taxonomy" id="143950"/>
    <lineage>
        <taxon>Eukaryota</taxon>
        <taxon>Metazoa</taxon>
        <taxon>Ecdysozoa</taxon>
        <taxon>Arthropoda</taxon>
        <taxon>Hexapoda</taxon>
        <taxon>Insecta</taxon>
        <taxon>Pterygota</taxon>
        <taxon>Neoptera</taxon>
        <taxon>Paraneoptera</taxon>
        <taxon>Hemiptera</taxon>
        <taxon>Sternorrhyncha</taxon>
        <taxon>Aphidomorpha</taxon>
        <taxon>Aphidoidea</taxon>
        <taxon>Aphididae</taxon>
        <taxon>Sipha</taxon>
    </lineage>
</organism>
<dbReference type="AlphaFoldDB" id="A0A2S2QB61"/>
<dbReference type="InterPro" id="IPR009288">
    <property type="entry name" value="AIG2-like_dom"/>
</dbReference>
<evidence type="ECO:0000313" key="6">
    <source>
        <dbReference type="Proteomes" id="UP000694846"/>
    </source>
</evidence>
<evidence type="ECO:0000256" key="3">
    <source>
        <dbReference type="RuleBase" id="RU367036"/>
    </source>
</evidence>
<dbReference type="PANTHER" id="PTHR12510">
    <property type="entry name" value="TROPONIN C-AKIN-1 PROTEIN"/>
    <property type="match status" value="1"/>
</dbReference>
<protein>
    <recommendedName>
        <fullName evidence="3">Gamma-glutamylcyclotransferase family protein</fullName>
    </recommendedName>
</protein>
<dbReference type="Proteomes" id="UP000694846">
    <property type="component" value="Unplaced"/>
</dbReference>
<dbReference type="EMBL" id="GGMS01005774">
    <property type="protein sequence ID" value="MBY74977.1"/>
    <property type="molecule type" value="Transcribed_RNA"/>
</dbReference>
<dbReference type="InterPro" id="IPR013024">
    <property type="entry name" value="GGCT-like"/>
</dbReference>
<name>A0A2S2QB61_9HEMI</name>
<keyword evidence="5" id="KW-0808">Transferase</keyword>
<evidence type="ECO:0000313" key="7">
    <source>
        <dbReference type="RefSeq" id="XP_025421557.1"/>
    </source>
</evidence>
<evidence type="ECO:0000256" key="1">
    <source>
        <dbReference type="ARBA" id="ARBA00008861"/>
    </source>
</evidence>
<keyword evidence="6" id="KW-1185">Reference proteome</keyword>
<evidence type="ECO:0000313" key="5">
    <source>
        <dbReference type="EMBL" id="MBY74977.1"/>
    </source>
</evidence>
<dbReference type="InterPro" id="IPR039126">
    <property type="entry name" value="GGACT"/>
</dbReference>
<dbReference type="Gene3D" id="3.10.490.10">
    <property type="entry name" value="Gamma-glutamyl cyclotransferase-like"/>
    <property type="match status" value="1"/>
</dbReference>
<feature type="domain" description="Gamma-glutamylcyclotransferase AIG2-like" evidence="4">
    <location>
        <begin position="4"/>
        <end position="120"/>
    </location>
</feature>
<comment type="similarity">
    <text evidence="1 3">Belongs to the gamma-glutamylcyclotransferase family.</text>
</comment>
<gene>
    <name evidence="5" type="primary">A2LD1</name>
    <name evidence="7" type="synonym">LOC112691506</name>
    <name evidence="5" type="ORF">g.29277</name>
</gene>
<dbReference type="SUPFAM" id="SSF110857">
    <property type="entry name" value="Gamma-glutamyl cyclotransferase-like"/>
    <property type="match status" value="1"/>
</dbReference>
<accession>A0A2S2QB61</accession>
<dbReference type="GO" id="GO:0061929">
    <property type="term" value="F:gamma-glutamylaminecyclotransferase activity"/>
    <property type="evidence" value="ECO:0007669"/>
    <property type="project" value="InterPro"/>
</dbReference>
<dbReference type="OrthoDB" id="113620at2759"/>
<dbReference type="Pfam" id="PF06094">
    <property type="entry name" value="GGACT"/>
    <property type="match status" value="1"/>
</dbReference>
<evidence type="ECO:0000259" key="4">
    <source>
        <dbReference type="Pfam" id="PF06094"/>
    </source>
</evidence>
<reference evidence="5" key="1">
    <citation type="submission" date="2018-04" db="EMBL/GenBank/DDBJ databases">
        <title>Transcriptome assembly of Sipha flava.</title>
        <authorList>
            <person name="Scully E.D."/>
            <person name="Geib S.M."/>
            <person name="Palmer N.A."/>
            <person name="Koch K."/>
            <person name="Bradshaw J."/>
            <person name="Heng-Moss T."/>
            <person name="Sarath G."/>
        </authorList>
    </citation>
    <scope>NUCLEOTIDE SEQUENCE</scope>
</reference>
<dbReference type="PANTHER" id="PTHR12510:SF4">
    <property type="entry name" value="GAMMA-GLUTAMYLAMINECYCLOTRANSFERASE"/>
    <property type="match status" value="1"/>
</dbReference>
<dbReference type="InterPro" id="IPR036568">
    <property type="entry name" value="GGCT-like_sf"/>
</dbReference>
<sequence length="158" mass="18767">MEPVFVYGTLKHNQPNNYHLNDSKNGCAVFKSSANTLQKYPLVISTKYNIPFLLLKEGTGYEINGEIYEVDAKMLAFLDEFENHPDFYNRLKTKVKLQNEDVIDCWVYFLPNYPDNYLELPYFDNYDSYGEHKLPYVTRYQRDPDDKLWFPNWGNFSS</sequence>
<dbReference type="GO" id="GO:0016740">
    <property type="term" value="F:transferase activity"/>
    <property type="evidence" value="ECO:0007669"/>
    <property type="project" value="UniProtKB-KW"/>
</dbReference>
<evidence type="ECO:0000256" key="2">
    <source>
        <dbReference type="PIRSR" id="PIRSR639126-1"/>
    </source>
</evidence>
<feature type="active site" description="Proton acceptor" evidence="2">
    <location>
        <position position="82"/>
    </location>
</feature>
<reference evidence="7" key="2">
    <citation type="submission" date="2025-04" db="UniProtKB">
        <authorList>
            <consortium name="RefSeq"/>
        </authorList>
    </citation>
    <scope>IDENTIFICATION</scope>
    <source>
        <tissue evidence="7">Whole body</tissue>
    </source>
</reference>
<dbReference type="GO" id="GO:0005829">
    <property type="term" value="C:cytosol"/>
    <property type="evidence" value="ECO:0007669"/>
    <property type="project" value="TreeGrafter"/>
</dbReference>
<dbReference type="RefSeq" id="XP_025421557.1">
    <property type="nucleotide sequence ID" value="XM_025565772.1"/>
</dbReference>
<dbReference type="CDD" id="cd06661">
    <property type="entry name" value="GGCT_like"/>
    <property type="match status" value="1"/>
</dbReference>